<proteinExistence type="predicted"/>
<reference evidence="2 4" key="2">
    <citation type="submission" date="2020-06" db="EMBL/GenBank/DDBJ databases">
        <title>Complete genome of Paenibacillus barcinonensis KACC11450.</title>
        <authorList>
            <person name="Kim M."/>
            <person name="Park Y.-J."/>
            <person name="Shin J.-H."/>
        </authorList>
    </citation>
    <scope>NUCLEOTIDE SEQUENCE [LARGE SCALE GENOMIC DNA]</scope>
    <source>
        <strain evidence="2 4">KACC11450</strain>
    </source>
</reference>
<keyword evidence="4" id="KW-1185">Reference proteome</keyword>
<dbReference type="Proteomes" id="UP000509327">
    <property type="component" value="Chromosome"/>
</dbReference>
<protein>
    <submittedName>
        <fullName evidence="1">Uncharacterized protein</fullName>
    </submittedName>
</protein>
<dbReference type="EMBL" id="QJSW01000029">
    <property type="protein sequence ID" value="PYE43292.1"/>
    <property type="molecule type" value="Genomic_DNA"/>
</dbReference>
<evidence type="ECO:0000313" key="3">
    <source>
        <dbReference type="Proteomes" id="UP000247790"/>
    </source>
</evidence>
<evidence type="ECO:0000313" key="4">
    <source>
        <dbReference type="Proteomes" id="UP000509327"/>
    </source>
</evidence>
<dbReference type="OrthoDB" id="244835at2"/>
<dbReference type="AlphaFoldDB" id="A0A2V4VAT9"/>
<dbReference type="EMBL" id="CP054614">
    <property type="protein sequence ID" value="QKS55577.1"/>
    <property type="molecule type" value="Genomic_DNA"/>
</dbReference>
<sequence>MRKNFIISKQSDFDGFNSFQCSLCGAGFKLDSEEVQAGDVLELFCPSCGIPMPKSSYLTDDILKHARQVAKNEAIKELSKIFKGLQKSSGKNNGLTFKAGKPILTTNTTPLYEQDDLDEIKFTCCDKNAKLDIADKIGNPFCPYCGVN</sequence>
<dbReference type="RefSeq" id="WP_110899351.1">
    <property type="nucleotide sequence ID" value="NZ_CP054614.1"/>
</dbReference>
<dbReference type="Proteomes" id="UP000247790">
    <property type="component" value="Unassembled WGS sequence"/>
</dbReference>
<accession>A0A2V4VAT9</accession>
<evidence type="ECO:0000313" key="1">
    <source>
        <dbReference type="EMBL" id="PYE43292.1"/>
    </source>
</evidence>
<evidence type="ECO:0000313" key="2">
    <source>
        <dbReference type="EMBL" id="QKS55577.1"/>
    </source>
</evidence>
<reference evidence="1 3" key="1">
    <citation type="submission" date="2018-06" db="EMBL/GenBank/DDBJ databases">
        <title>Genomic Encyclopedia of Type Strains, Phase III (KMG-III): the genomes of soil and plant-associated and newly described type strains.</title>
        <authorList>
            <person name="Whitman W."/>
        </authorList>
    </citation>
    <scope>NUCLEOTIDE SEQUENCE [LARGE SCALE GENOMIC DNA]</scope>
    <source>
        <strain evidence="1 3">CECT 7022</strain>
    </source>
</reference>
<gene>
    <name evidence="1" type="ORF">DFQ00_12953</name>
    <name evidence="2" type="ORF">HUB98_04090</name>
</gene>
<organism evidence="1 3">
    <name type="scientific">Paenibacillus barcinonensis</name>
    <dbReference type="NCBI Taxonomy" id="198119"/>
    <lineage>
        <taxon>Bacteria</taxon>
        <taxon>Bacillati</taxon>
        <taxon>Bacillota</taxon>
        <taxon>Bacilli</taxon>
        <taxon>Bacillales</taxon>
        <taxon>Paenibacillaceae</taxon>
        <taxon>Paenibacillus</taxon>
    </lineage>
</organism>
<name>A0A2V4VAT9_PAEBA</name>